<dbReference type="InterPro" id="IPR025718">
    <property type="entry name" value="SAP30_Sin3-bd"/>
</dbReference>
<feature type="compositionally biased region" description="Pro residues" evidence="1">
    <location>
        <begin position="33"/>
        <end position="45"/>
    </location>
</feature>
<dbReference type="Pfam" id="PF13867">
    <property type="entry name" value="SAP30_Sin3_bdg"/>
    <property type="match status" value="1"/>
</dbReference>
<dbReference type="Gene3D" id="6.10.160.20">
    <property type="match status" value="1"/>
</dbReference>
<keyword evidence="4" id="KW-1185">Reference proteome</keyword>
<dbReference type="Proteomes" id="UP000193411">
    <property type="component" value="Unassembled WGS sequence"/>
</dbReference>
<feature type="domain" description="Histone deacetylase complex subunit SAP30 Sin3 binding" evidence="2">
    <location>
        <begin position="85"/>
        <end position="134"/>
    </location>
</feature>
<dbReference type="AlphaFoldDB" id="A0A1Y2HMQ4"/>
<dbReference type="EMBL" id="MCFL01000025">
    <property type="protein sequence ID" value="ORZ34973.1"/>
    <property type="molecule type" value="Genomic_DNA"/>
</dbReference>
<feature type="compositionally biased region" description="Low complexity" evidence="1">
    <location>
        <begin position="1"/>
        <end position="16"/>
    </location>
</feature>
<sequence>MDHLSAAAQSAMMQSSEPAITPATSLAPSYSGPEPPPAPSHPPPAQMHAHLPAPVPVPAPAPAPALPALPTAEETIKAIVQSQGYSFLDRYVSIHHLLTPFQQQHATLDHLFDLVVKHYEAQAVDEADVLLRFKSKLADDRKASARLVGAQGQGQGDDAAVKAERKGPQMRMMDYGHAYYQQYRGTAEVAGQPGMNPQR</sequence>
<feature type="region of interest" description="Disordered" evidence="1">
    <location>
        <begin position="1"/>
        <end position="58"/>
    </location>
</feature>
<organism evidence="3 4">
    <name type="scientific">Catenaria anguillulae PL171</name>
    <dbReference type="NCBI Taxonomy" id="765915"/>
    <lineage>
        <taxon>Eukaryota</taxon>
        <taxon>Fungi</taxon>
        <taxon>Fungi incertae sedis</taxon>
        <taxon>Blastocladiomycota</taxon>
        <taxon>Blastocladiomycetes</taxon>
        <taxon>Blastocladiales</taxon>
        <taxon>Catenariaceae</taxon>
        <taxon>Catenaria</taxon>
    </lineage>
</organism>
<evidence type="ECO:0000313" key="4">
    <source>
        <dbReference type="Proteomes" id="UP000193411"/>
    </source>
</evidence>
<protein>
    <recommendedName>
        <fullName evidence="2">Histone deacetylase complex subunit SAP30 Sin3 binding domain-containing protein</fullName>
    </recommendedName>
</protein>
<reference evidence="3 4" key="1">
    <citation type="submission" date="2016-07" db="EMBL/GenBank/DDBJ databases">
        <title>Pervasive Adenine N6-methylation of Active Genes in Fungi.</title>
        <authorList>
            <consortium name="DOE Joint Genome Institute"/>
            <person name="Mondo S.J."/>
            <person name="Dannebaum R.O."/>
            <person name="Kuo R.C."/>
            <person name="Labutti K."/>
            <person name="Haridas S."/>
            <person name="Kuo A."/>
            <person name="Salamov A."/>
            <person name="Ahrendt S.R."/>
            <person name="Lipzen A."/>
            <person name="Sullivan W."/>
            <person name="Andreopoulos W.B."/>
            <person name="Clum A."/>
            <person name="Lindquist E."/>
            <person name="Daum C."/>
            <person name="Ramamoorthy G.K."/>
            <person name="Gryganskyi A."/>
            <person name="Culley D."/>
            <person name="Magnuson J.K."/>
            <person name="James T.Y."/>
            <person name="O'Malley M.A."/>
            <person name="Stajich J.E."/>
            <person name="Spatafora J.W."/>
            <person name="Visel A."/>
            <person name="Grigoriev I.V."/>
        </authorList>
    </citation>
    <scope>NUCLEOTIDE SEQUENCE [LARGE SCALE GENOMIC DNA]</scope>
    <source>
        <strain evidence="3 4">PL171</strain>
    </source>
</reference>
<proteinExistence type="predicted"/>
<accession>A0A1Y2HMQ4</accession>
<name>A0A1Y2HMQ4_9FUNG</name>
<comment type="caution">
    <text evidence="3">The sequence shown here is derived from an EMBL/GenBank/DDBJ whole genome shotgun (WGS) entry which is preliminary data.</text>
</comment>
<evidence type="ECO:0000256" key="1">
    <source>
        <dbReference type="SAM" id="MobiDB-lite"/>
    </source>
</evidence>
<dbReference type="InterPro" id="IPR038291">
    <property type="entry name" value="SAP30_C_sf"/>
</dbReference>
<gene>
    <name evidence="3" type="ORF">BCR44DRAFT_1500147</name>
</gene>
<evidence type="ECO:0000259" key="2">
    <source>
        <dbReference type="Pfam" id="PF13867"/>
    </source>
</evidence>
<evidence type="ECO:0000313" key="3">
    <source>
        <dbReference type="EMBL" id="ORZ34973.1"/>
    </source>
</evidence>